<comment type="caution">
    <text evidence="3">The sequence shown here is derived from an EMBL/GenBank/DDBJ whole genome shotgun (WGS) entry which is preliminary data.</text>
</comment>
<dbReference type="InterPro" id="IPR036661">
    <property type="entry name" value="Luciferase-like_sf"/>
</dbReference>
<accession>A0ABU0F0I5</accession>
<dbReference type="SUPFAM" id="SSF51679">
    <property type="entry name" value="Bacterial luciferase-like"/>
    <property type="match status" value="1"/>
</dbReference>
<reference evidence="3 4" key="1">
    <citation type="submission" date="2023-07" db="EMBL/GenBank/DDBJ databases">
        <title>Sequencing the genomes of 1000 actinobacteria strains.</title>
        <authorList>
            <person name="Klenk H.-P."/>
        </authorList>
    </citation>
    <scope>NUCLEOTIDE SEQUENCE [LARGE SCALE GENOMIC DNA]</scope>
    <source>
        <strain evidence="3 4">DSM 45805</strain>
    </source>
</reference>
<dbReference type="PANTHER" id="PTHR43244">
    <property type="match status" value="1"/>
</dbReference>
<protein>
    <submittedName>
        <fullName evidence="3">Alkanesulfonate monooxygenase SsuD/methylene tetrahydromethanopterin reductase-like flavin-dependent oxidoreductase (Luciferase family)</fullName>
    </submittedName>
</protein>
<evidence type="ECO:0000259" key="2">
    <source>
        <dbReference type="Pfam" id="PF00296"/>
    </source>
</evidence>
<dbReference type="Pfam" id="PF00296">
    <property type="entry name" value="Bac_luciferase"/>
    <property type="match status" value="1"/>
</dbReference>
<evidence type="ECO:0000313" key="4">
    <source>
        <dbReference type="Proteomes" id="UP001229651"/>
    </source>
</evidence>
<dbReference type="InterPro" id="IPR011251">
    <property type="entry name" value="Luciferase-like_dom"/>
</dbReference>
<evidence type="ECO:0000313" key="3">
    <source>
        <dbReference type="EMBL" id="MDQ0381080.1"/>
    </source>
</evidence>
<keyword evidence="1" id="KW-0560">Oxidoreductase</keyword>
<organism evidence="3 4">
    <name type="scientific">Amycolatopsis thermophila</name>
    <dbReference type="NCBI Taxonomy" id="206084"/>
    <lineage>
        <taxon>Bacteria</taxon>
        <taxon>Bacillati</taxon>
        <taxon>Actinomycetota</taxon>
        <taxon>Actinomycetes</taxon>
        <taxon>Pseudonocardiales</taxon>
        <taxon>Pseudonocardiaceae</taxon>
        <taxon>Amycolatopsis</taxon>
    </lineage>
</organism>
<dbReference type="Proteomes" id="UP001229651">
    <property type="component" value="Unassembled WGS sequence"/>
</dbReference>
<keyword evidence="4" id="KW-1185">Reference proteome</keyword>
<dbReference type="Gene3D" id="3.20.20.30">
    <property type="entry name" value="Luciferase-like domain"/>
    <property type="match status" value="1"/>
</dbReference>
<name>A0ABU0F0I5_9PSEU</name>
<proteinExistence type="predicted"/>
<dbReference type="RefSeq" id="WP_306995464.1">
    <property type="nucleotide sequence ID" value="NZ_JAUSUT010000001.1"/>
</dbReference>
<feature type="domain" description="Luciferase-like" evidence="2">
    <location>
        <begin position="18"/>
        <end position="293"/>
    </location>
</feature>
<dbReference type="PANTHER" id="PTHR43244:SF1">
    <property type="entry name" value="5,10-METHYLENETETRAHYDROMETHANOPTERIN REDUCTASE"/>
    <property type="match status" value="1"/>
</dbReference>
<dbReference type="EMBL" id="JAUSUT010000001">
    <property type="protein sequence ID" value="MDQ0381080.1"/>
    <property type="molecule type" value="Genomic_DNA"/>
</dbReference>
<sequence>MSGNRRADAGVMLPRDLPAEQIAPFARRAEELGFDELWVVEDLGFHGGIAQAATVLAVTGRIRVGIGILPVGARNVAFTAMELATLARLHPGRLVAGIGHGMPDWMRQVGAWPASPLTLFGEYARALTALLRGERVRVAGRYVRLADVGLAPAPAPVPVLAGVRGPRSLAVAGETLDGVILAEPAAVEYIAAARSALPGIARVVAFELAAVHRDPGVARSLVRPLLAGVADPGLSAHLEPLPFAGQVRRLRARCPAGEFARALPDSWVDALTLAGTAPEVRARLAGLTDAGASAVVMIPLGPDRLAALTDLAAAL</sequence>
<dbReference type="InterPro" id="IPR050564">
    <property type="entry name" value="F420-G6PD/mer"/>
</dbReference>
<evidence type="ECO:0000256" key="1">
    <source>
        <dbReference type="ARBA" id="ARBA00023002"/>
    </source>
</evidence>
<gene>
    <name evidence="3" type="ORF">FB470_005074</name>
</gene>